<proteinExistence type="predicted"/>
<gene>
    <name evidence="1" type="ORF">PBRA_009704</name>
</gene>
<dbReference type="EMBL" id="CDSF01000042">
    <property type="protein sequence ID" value="CEO95905.1"/>
    <property type="molecule type" value="Genomic_DNA"/>
</dbReference>
<evidence type="ECO:0000313" key="2">
    <source>
        <dbReference type="Proteomes" id="UP000039324"/>
    </source>
</evidence>
<sequence length="176" mass="19204">MNAAGAIIRLPHVEEDLDQRLASCRPVGGQLVGHPHGFGDTDASPKSKLEEVHLQPPLQVHVRDQTRLICLPEVGLQRNASPVRRVGGFGVPFVHGHNERRPPVRRHELHSVQAGEHAGYPGAGGIRVTLQEVHRGAERMALLVVQVGGEARGTQARAVVHARLLEDRFPMVGEFL</sequence>
<accession>A0A0G4ILC4</accession>
<protein>
    <submittedName>
        <fullName evidence="1">Uncharacterized protein</fullName>
    </submittedName>
</protein>
<dbReference type="Proteomes" id="UP000039324">
    <property type="component" value="Unassembled WGS sequence"/>
</dbReference>
<feature type="non-terminal residue" evidence="1">
    <location>
        <position position="176"/>
    </location>
</feature>
<evidence type="ECO:0000313" key="1">
    <source>
        <dbReference type="EMBL" id="CEO95905.1"/>
    </source>
</evidence>
<keyword evidence="2" id="KW-1185">Reference proteome</keyword>
<name>A0A0G4ILC4_PLABS</name>
<organism evidence="1 2">
    <name type="scientific">Plasmodiophora brassicae</name>
    <name type="common">Clubroot disease agent</name>
    <dbReference type="NCBI Taxonomy" id="37360"/>
    <lineage>
        <taxon>Eukaryota</taxon>
        <taxon>Sar</taxon>
        <taxon>Rhizaria</taxon>
        <taxon>Endomyxa</taxon>
        <taxon>Phytomyxea</taxon>
        <taxon>Plasmodiophorida</taxon>
        <taxon>Plasmodiophoridae</taxon>
        <taxon>Plasmodiophora</taxon>
    </lineage>
</organism>
<reference evidence="1 2" key="1">
    <citation type="submission" date="2015-02" db="EMBL/GenBank/DDBJ databases">
        <authorList>
            <person name="Chooi Y.-H."/>
        </authorList>
    </citation>
    <scope>NUCLEOTIDE SEQUENCE [LARGE SCALE GENOMIC DNA]</scope>
    <source>
        <strain evidence="1">E3</strain>
    </source>
</reference>
<dbReference type="AlphaFoldDB" id="A0A0G4ILC4"/>